<evidence type="ECO:0000259" key="4">
    <source>
        <dbReference type="PROSITE" id="PS50987"/>
    </source>
</evidence>
<dbReference type="NCBIfam" id="NF033788">
    <property type="entry name" value="HTH_metalloreg"/>
    <property type="match status" value="1"/>
</dbReference>
<accession>A0A2N5D369</accession>
<dbReference type="EMBL" id="CP026100">
    <property type="protein sequence ID" value="AYV48959.1"/>
    <property type="molecule type" value="Genomic_DNA"/>
</dbReference>
<dbReference type="Gene3D" id="1.10.10.10">
    <property type="entry name" value="Winged helix-like DNA-binding domain superfamily/Winged helix DNA-binding domain"/>
    <property type="match status" value="1"/>
</dbReference>
<dbReference type="GO" id="GO:0003700">
    <property type="term" value="F:DNA-binding transcription factor activity"/>
    <property type="evidence" value="ECO:0007669"/>
    <property type="project" value="InterPro"/>
</dbReference>
<evidence type="ECO:0000256" key="1">
    <source>
        <dbReference type="ARBA" id="ARBA00023015"/>
    </source>
</evidence>
<dbReference type="InterPro" id="IPR036390">
    <property type="entry name" value="WH_DNA-bd_sf"/>
</dbReference>
<name>A0A2N5D369_9CAUL</name>
<organism evidence="6 7">
    <name type="scientific">Caulobacter flavus</name>
    <dbReference type="NCBI Taxonomy" id="1679497"/>
    <lineage>
        <taxon>Bacteria</taxon>
        <taxon>Pseudomonadati</taxon>
        <taxon>Pseudomonadota</taxon>
        <taxon>Alphaproteobacteria</taxon>
        <taxon>Caulobacterales</taxon>
        <taxon>Caulobacteraceae</taxon>
        <taxon>Caulobacter</taxon>
    </lineage>
</organism>
<evidence type="ECO:0000313" key="7">
    <source>
        <dbReference type="Proteomes" id="UP000234483"/>
    </source>
</evidence>
<keyword evidence="3" id="KW-0804">Transcription</keyword>
<keyword evidence="2" id="KW-0238">DNA-binding</keyword>
<evidence type="ECO:0000313" key="5">
    <source>
        <dbReference type="EMBL" id="AYV48959.1"/>
    </source>
</evidence>
<dbReference type="AlphaFoldDB" id="A0A2N5D369"/>
<feature type="domain" description="HTH arsR-type" evidence="4">
    <location>
        <begin position="1"/>
        <end position="95"/>
    </location>
</feature>
<dbReference type="Pfam" id="PF12840">
    <property type="entry name" value="HTH_20"/>
    <property type="match status" value="1"/>
</dbReference>
<gene>
    <name evidence="5" type="ORF">C1707_23375</name>
    <name evidence="6" type="ORF">CFHF_02020</name>
</gene>
<evidence type="ECO:0000256" key="2">
    <source>
        <dbReference type="ARBA" id="ARBA00023125"/>
    </source>
</evidence>
<dbReference type="GO" id="GO:0003677">
    <property type="term" value="F:DNA binding"/>
    <property type="evidence" value="ECO:0007669"/>
    <property type="project" value="UniProtKB-KW"/>
</dbReference>
<evidence type="ECO:0000313" key="6">
    <source>
        <dbReference type="EMBL" id="PLR20527.1"/>
    </source>
</evidence>
<keyword evidence="1" id="KW-0805">Transcription regulation</keyword>
<reference evidence="6 7" key="1">
    <citation type="submission" date="2017-12" db="EMBL/GenBank/DDBJ databases">
        <title>The genome sequence of Caulobacter flavus CGMCC1 15093.</title>
        <authorList>
            <person name="Gao J."/>
            <person name="Mao X."/>
            <person name="Sun J."/>
        </authorList>
    </citation>
    <scope>NUCLEOTIDE SEQUENCE [LARGE SCALE GENOMIC DNA]</scope>
    <source>
        <strain evidence="6 7">CGMCC1 15093</strain>
    </source>
</reference>
<proteinExistence type="predicted"/>
<dbReference type="Proteomes" id="UP000281192">
    <property type="component" value="Chromosome"/>
</dbReference>
<dbReference type="Proteomes" id="UP000234483">
    <property type="component" value="Unassembled WGS sequence"/>
</dbReference>
<dbReference type="OrthoDB" id="9804742at2"/>
<dbReference type="InterPro" id="IPR051011">
    <property type="entry name" value="Metal_resp_trans_reg"/>
</dbReference>
<keyword evidence="8" id="KW-1185">Reference proteome</keyword>
<evidence type="ECO:0000256" key="3">
    <source>
        <dbReference type="ARBA" id="ARBA00023163"/>
    </source>
</evidence>
<dbReference type="PROSITE" id="PS50987">
    <property type="entry name" value="HTH_ARSR_2"/>
    <property type="match status" value="1"/>
</dbReference>
<dbReference type="SUPFAM" id="SSF46785">
    <property type="entry name" value="Winged helix' DNA-binding domain"/>
    <property type="match status" value="1"/>
</dbReference>
<dbReference type="PANTHER" id="PTHR43132:SF2">
    <property type="entry name" value="ARSENICAL RESISTANCE OPERON REPRESSOR ARSR-RELATED"/>
    <property type="match status" value="1"/>
</dbReference>
<dbReference type="SMART" id="SM00418">
    <property type="entry name" value="HTH_ARSR"/>
    <property type="match status" value="1"/>
</dbReference>
<dbReference type="RefSeq" id="WP_101711365.1">
    <property type="nucleotide sequence ID" value="NZ_CP026100.1"/>
</dbReference>
<dbReference type="EMBL" id="PJRQ01000006">
    <property type="protein sequence ID" value="PLR20527.1"/>
    <property type="molecule type" value="Genomic_DNA"/>
</dbReference>
<dbReference type="CDD" id="cd00090">
    <property type="entry name" value="HTH_ARSR"/>
    <property type="match status" value="1"/>
</dbReference>
<protein>
    <submittedName>
        <fullName evidence="6">Transcriptional regulator</fullName>
    </submittedName>
</protein>
<dbReference type="InterPro" id="IPR001845">
    <property type="entry name" value="HTH_ArsR_DNA-bd_dom"/>
</dbReference>
<reference evidence="5 8" key="2">
    <citation type="submission" date="2018-01" db="EMBL/GenBank/DDBJ databases">
        <title>Complete genome sequence of Caulobacter flavus RHGG3.</title>
        <authorList>
            <person name="Yang E."/>
        </authorList>
    </citation>
    <scope>NUCLEOTIDE SEQUENCE [LARGE SCALE GENOMIC DNA]</scope>
    <source>
        <strain evidence="5 8">RHGG3</strain>
    </source>
</reference>
<evidence type="ECO:0000313" key="8">
    <source>
        <dbReference type="Proteomes" id="UP000281192"/>
    </source>
</evidence>
<dbReference type="InterPro" id="IPR036388">
    <property type="entry name" value="WH-like_DNA-bd_sf"/>
</dbReference>
<dbReference type="InterPro" id="IPR011991">
    <property type="entry name" value="ArsR-like_HTH"/>
</dbReference>
<sequence>MESKAAVNMLSALGHEGRLAIFRLLVKAGPVGIAAGDIARTLNVLPNSLSANLNVLSHADLITSRREGRSIIYSADYGAMSGLLGFLMEDCCNGSPQICAPLSAIVAKAEACDGTCLTEKESA</sequence>
<dbReference type="PANTHER" id="PTHR43132">
    <property type="entry name" value="ARSENICAL RESISTANCE OPERON REPRESSOR ARSR-RELATED"/>
    <property type="match status" value="1"/>
</dbReference>
<dbReference type="KEGG" id="cfh:C1707_23375"/>